<sequence length="114" mass="12807">MSTWFDYVATAKILIFGLLVGTALPALFAIGVRLGAAADGSTEHRRELTLLRWMIFALLLTVVLAGVLFIARDFIEHRIGWQWDDWGRWDEVFGALNRRNIAADMFLPVSARGS</sequence>
<reference evidence="2 3" key="1">
    <citation type="submission" date="2023-08" db="EMBL/GenBank/DDBJ databases">
        <authorList>
            <person name="Folkvardsen B D."/>
            <person name="Norman A."/>
        </authorList>
    </citation>
    <scope>NUCLEOTIDE SEQUENCE [LARGE SCALE GENOMIC DNA]</scope>
    <source>
        <strain evidence="2 3">Mu0102</strain>
    </source>
</reference>
<keyword evidence="3" id="KW-1185">Reference proteome</keyword>
<dbReference type="EMBL" id="OY726398">
    <property type="protein sequence ID" value="CAJ1497877.1"/>
    <property type="molecule type" value="Genomic_DNA"/>
</dbReference>
<accession>A0ABM9LEX4</accession>
<gene>
    <name evidence="2" type="ORF">MU0102_000576</name>
</gene>
<name>A0ABM9LEX4_9MYCO</name>
<dbReference type="RefSeq" id="WP_308486914.1">
    <property type="nucleotide sequence ID" value="NZ_OY726398.1"/>
</dbReference>
<keyword evidence="1" id="KW-0812">Transmembrane</keyword>
<evidence type="ECO:0000313" key="3">
    <source>
        <dbReference type="Proteomes" id="UP001190464"/>
    </source>
</evidence>
<evidence type="ECO:0008006" key="4">
    <source>
        <dbReference type="Google" id="ProtNLM"/>
    </source>
</evidence>
<protein>
    <recommendedName>
        <fullName evidence="4">Transmembrane protein</fullName>
    </recommendedName>
</protein>
<feature type="transmembrane region" description="Helical" evidence="1">
    <location>
        <begin position="7"/>
        <end position="30"/>
    </location>
</feature>
<feature type="transmembrane region" description="Helical" evidence="1">
    <location>
        <begin position="50"/>
        <end position="71"/>
    </location>
</feature>
<dbReference type="Proteomes" id="UP001190464">
    <property type="component" value="Chromosome"/>
</dbReference>
<organism evidence="2 3">
    <name type="scientific">[Mycobacterium] holstebronense</name>
    <dbReference type="NCBI Taxonomy" id="3064288"/>
    <lineage>
        <taxon>Bacteria</taxon>
        <taxon>Bacillati</taxon>
        <taxon>Actinomycetota</taxon>
        <taxon>Actinomycetes</taxon>
        <taxon>Mycobacteriales</taxon>
        <taxon>Mycobacteriaceae</taxon>
        <taxon>Mycolicibacterium</taxon>
    </lineage>
</organism>
<keyword evidence="1" id="KW-0472">Membrane</keyword>
<proteinExistence type="predicted"/>
<evidence type="ECO:0000313" key="2">
    <source>
        <dbReference type="EMBL" id="CAJ1497877.1"/>
    </source>
</evidence>
<keyword evidence="1" id="KW-1133">Transmembrane helix</keyword>
<evidence type="ECO:0000256" key="1">
    <source>
        <dbReference type="SAM" id="Phobius"/>
    </source>
</evidence>